<evidence type="ECO:0000313" key="2">
    <source>
        <dbReference type="EMBL" id="PKS12664.1"/>
    </source>
</evidence>
<feature type="region of interest" description="Disordered" evidence="1">
    <location>
        <begin position="102"/>
        <end position="165"/>
    </location>
</feature>
<organism evidence="2 3">
    <name type="scientific">Lomentospora prolificans</name>
    <dbReference type="NCBI Taxonomy" id="41688"/>
    <lineage>
        <taxon>Eukaryota</taxon>
        <taxon>Fungi</taxon>
        <taxon>Dikarya</taxon>
        <taxon>Ascomycota</taxon>
        <taxon>Pezizomycotina</taxon>
        <taxon>Sordariomycetes</taxon>
        <taxon>Hypocreomycetidae</taxon>
        <taxon>Microascales</taxon>
        <taxon>Microascaceae</taxon>
        <taxon>Lomentospora</taxon>
    </lineage>
</organism>
<keyword evidence="3" id="KW-1185">Reference proteome</keyword>
<feature type="compositionally biased region" description="Low complexity" evidence="1">
    <location>
        <begin position="39"/>
        <end position="48"/>
    </location>
</feature>
<dbReference type="OrthoDB" id="10255632at2759"/>
<name>A0A2N3NJR5_9PEZI</name>
<evidence type="ECO:0000313" key="3">
    <source>
        <dbReference type="Proteomes" id="UP000233524"/>
    </source>
</evidence>
<sequence>MTSINNKIDTVKAAVSSTNTCTSATTVILRELLIPEAASASTVTGTSTKQATKRVPASSRARAKTDAAKPESQTSSKNGGLSAKDKEVLATHVINAALKALNEAAKTSPPPQTPMRTEVAPTPRKTGSGTLRRSLSTPLSPLQPRTLNRTATTIEHPPSKSTRCPAHSVSATCLALVECARVAFQALRVLNGPDAPSQKNMQLEMGILAFIGKLLALGLQEHALKELRILKKRLEERAIAGNAKKGTKAGTTSADASISSARVLSDLLDFKESVVTPSTRGLVISTQLYVLRLMMLNKKPEQIEAATPFLRESNRCAPLNLLLASLRDDPKEAAKIARQIESLASIILSLAPSPSNRDDAEAMEPRLNPSPLCAFELQAVALKTKLHFWKIAKRSGDAEKEILTPFSRYVAALSRRLKPVSAEAHEISQTAFLDLQAMLKEQRLTWPETSRSPVAAVYQSLGSAALSLKRPSEARDWTEKLYELLDVEKDSAARRCSVAAQLLAVCLKCKLDEAKLLALLTETIEGMQGTLRGESAELDQLLIDLSLARRSAVGLLMNASEHKSKISATLTDLLQTFIIQYPRFTMRWLGKAPSREGGADTKDFLRFETRKQAVQGSLGQMLDSTLVVIKALLSSNKVDWTKPDSVLQDCLELLDRMGDLKGSLNGSNGSTYYVKISNLYYMKYALLRQSSESSDDVTPLRSLRRSLDAIRNRSPKEKETGQFVTKLERFADICTKFRRIDEARESLKSICTTMVEQGVLSEVASLLNKQPPSMAWSANEKSALFSRTLRSIAKLDKSWNDWTFFMPEVERAAVLEHIVHVITSGENTKIKEPLKLTDAPVDSLLRIYSLEKFPIRRLRTLLHLYSMHIANPDHSPSLRTQVDAAVQAASSKSVGEDGGLTRYLPHLTAYLSSIASLTRWTPNSPDLNAAVSYWHGVVSNSKSKEDILGRIDDPALLTTHLKAVADLASMKGENSLVISVLELLADLAKKLEEAALDEVVANASLLATQYASLGYSDKAEAIIDATKVIAEQTDRLSGTTVADFHLAVADYCITTGSFEKA</sequence>
<gene>
    <name evidence="2" type="ORF">jhhlp_000872</name>
</gene>
<dbReference type="STRING" id="41688.A0A2N3NJR5"/>
<feature type="region of interest" description="Disordered" evidence="1">
    <location>
        <begin position="39"/>
        <end position="84"/>
    </location>
</feature>
<accession>A0A2N3NJR5</accession>
<evidence type="ECO:0008006" key="4">
    <source>
        <dbReference type="Google" id="ProtNLM"/>
    </source>
</evidence>
<feature type="compositionally biased region" description="Low complexity" evidence="1">
    <location>
        <begin position="130"/>
        <end position="147"/>
    </location>
</feature>
<comment type="caution">
    <text evidence="2">The sequence shown here is derived from an EMBL/GenBank/DDBJ whole genome shotgun (WGS) entry which is preliminary data.</text>
</comment>
<dbReference type="EMBL" id="NLAX01000003">
    <property type="protein sequence ID" value="PKS12664.1"/>
    <property type="molecule type" value="Genomic_DNA"/>
</dbReference>
<proteinExistence type="predicted"/>
<dbReference type="InParanoid" id="A0A2N3NJR5"/>
<dbReference type="Proteomes" id="UP000233524">
    <property type="component" value="Unassembled WGS sequence"/>
</dbReference>
<evidence type="ECO:0000256" key="1">
    <source>
        <dbReference type="SAM" id="MobiDB-lite"/>
    </source>
</evidence>
<reference evidence="2 3" key="1">
    <citation type="journal article" date="2017" name="G3 (Bethesda)">
        <title>First Draft Genome Sequence of the Pathogenic Fungus Lomentospora prolificans (Formerly Scedosporium prolificans).</title>
        <authorList>
            <person name="Luo R."/>
            <person name="Zimin A."/>
            <person name="Workman R."/>
            <person name="Fan Y."/>
            <person name="Pertea G."/>
            <person name="Grossman N."/>
            <person name="Wear M.P."/>
            <person name="Jia B."/>
            <person name="Miller H."/>
            <person name="Casadevall A."/>
            <person name="Timp W."/>
            <person name="Zhang S.X."/>
            <person name="Salzberg S.L."/>
        </authorList>
    </citation>
    <scope>NUCLEOTIDE SEQUENCE [LARGE SCALE GENOMIC DNA]</scope>
    <source>
        <strain evidence="2 3">JHH-5317</strain>
    </source>
</reference>
<protein>
    <recommendedName>
        <fullName evidence="4">Separase</fullName>
    </recommendedName>
</protein>
<dbReference type="VEuPathDB" id="FungiDB:jhhlp_000872"/>
<dbReference type="AlphaFoldDB" id="A0A2N3NJR5"/>